<feature type="compositionally biased region" description="Low complexity" evidence="1">
    <location>
        <begin position="397"/>
        <end position="414"/>
    </location>
</feature>
<evidence type="ECO:0000256" key="1">
    <source>
        <dbReference type="SAM" id="MobiDB-lite"/>
    </source>
</evidence>
<feature type="region of interest" description="Disordered" evidence="1">
    <location>
        <begin position="233"/>
        <end position="291"/>
    </location>
</feature>
<feature type="compositionally biased region" description="Low complexity" evidence="1">
    <location>
        <begin position="57"/>
        <end position="74"/>
    </location>
</feature>
<evidence type="ECO:0000313" key="3">
    <source>
        <dbReference type="Proteomes" id="UP001154114"/>
    </source>
</evidence>
<reference evidence="2" key="1">
    <citation type="submission" date="2021-12" db="EMBL/GenBank/DDBJ databases">
        <authorList>
            <person name="King R."/>
        </authorList>
    </citation>
    <scope>NUCLEOTIDE SEQUENCE</scope>
</reference>
<proteinExistence type="predicted"/>
<evidence type="ECO:0000313" key="2">
    <source>
        <dbReference type="EMBL" id="CAD0206351.1"/>
    </source>
</evidence>
<name>A0A9N8Q2E4_CHRIL</name>
<feature type="region of interest" description="Disordered" evidence="1">
    <location>
        <begin position="32"/>
        <end position="94"/>
    </location>
</feature>
<protein>
    <submittedName>
        <fullName evidence="2">Uncharacterized protein</fullName>
    </submittedName>
</protein>
<organism evidence="2 3">
    <name type="scientific">Chrysodeixis includens</name>
    <name type="common">Soybean looper</name>
    <name type="synonym">Pseudoplusia includens</name>
    <dbReference type="NCBI Taxonomy" id="689277"/>
    <lineage>
        <taxon>Eukaryota</taxon>
        <taxon>Metazoa</taxon>
        <taxon>Ecdysozoa</taxon>
        <taxon>Arthropoda</taxon>
        <taxon>Hexapoda</taxon>
        <taxon>Insecta</taxon>
        <taxon>Pterygota</taxon>
        <taxon>Neoptera</taxon>
        <taxon>Endopterygota</taxon>
        <taxon>Lepidoptera</taxon>
        <taxon>Glossata</taxon>
        <taxon>Ditrysia</taxon>
        <taxon>Noctuoidea</taxon>
        <taxon>Noctuidae</taxon>
        <taxon>Plusiinae</taxon>
        <taxon>Chrysodeixis</taxon>
    </lineage>
</organism>
<feature type="region of interest" description="Disordered" evidence="1">
    <location>
        <begin position="512"/>
        <end position="570"/>
    </location>
</feature>
<dbReference type="OrthoDB" id="6931947at2759"/>
<feature type="region of interest" description="Disordered" evidence="1">
    <location>
        <begin position="375"/>
        <end position="434"/>
    </location>
</feature>
<feature type="region of interest" description="Disordered" evidence="1">
    <location>
        <begin position="651"/>
        <end position="675"/>
    </location>
</feature>
<dbReference type="EMBL" id="LR824031">
    <property type="protein sequence ID" value="CAD0206351.1"/>
    <property type="molecule type" value="Genomic_DNA"/>
</dbReference>
<dbReference type="AlphaFoldDB" id="A0A9N8Q2E4"/>
<feature type="region of interest" description="Disordered" evidence="1">
    <location>
        <begin position="133"/>
        <end position="194"/>
    </location>
</feature>
<keyword evidence="3" id="KW-1185">Reference proteome</keyword>
<feature type="compositionally biased region" description="Low complexity" evidence="1">
    <location>
        <begin position="533"/>
        <end position="550"/>
    </location>
</feature>
<gene>
    <name evidence="2" type="ORF">CINC_LOCUS8645</name>
</gene>
<sequence>MTDVEKKILQILGDDFGRGLSDKRVEPFEQIHATMSPGRIEPGPSTRVTPPPPATPPTLEHTATATADLPCTPRRSPRRRRHAQREPPITQDAVRRALIRIYERRANIEEQNRDDLGSGQSDKRVEPFEQIHATMSPGRIEPGPSTRVTPPPPATPPTLEHTATATADLPCTPRRSPRRRRHAQREPPITQDAVRRALIRIYERRANIEEQNRDDLGSGQSDKRVEPFEQIHATMSPGRIEPGPSTTVTPPPPATQPTLEHTATATADLPCTPRRSPRRQRHAQREPPMTQDTARRALIRISERRANIEEQNSETLKKILEEMKEIKEILLLRYNIQESESLEMPLNINMPIALVDERDSESILTFCPVQIHATMSPGRLEPGPSNRVTPPPPATPPTLEHTATATADLPCTPRRSPRRRRHAQREPPMTQDAVRRALIRISERRANIEEQNRDDFGSGLPDKKAEPFEQNIHETVSLEMPLNISMPLALEDERDSESILTLRPVQIHATMSPGKIEPRPSTRVTPPPPATPPTLEHTATATADLPCTPRRSPRRRRHAQREPPMTQDAARRALIRISERRANIEEQNSETLKKILEEMKEIKEILRLRHNIQETESLEMPLNISMPIALEDKRDSESILTLRPVQIHATMSPGRIEPGPSTRVTPPPPATPPTLEHTATATVWADWKSKTKKKALTIRHHARGTGGRPASGQTLSASEERVLAIMGALAVKGGRWGQDSVDELEFNGLRERRTANILLFAVRARPSRVPPLAPCTIALSRRLRRTTMMRSNKENIPEISNKDSDNSHTNCDLQICIAPSSGKQFRTICLMCGLSPKKRSEDKTCLCNLQKITVPRTCDIFLQKLC</sequence>
<dbReference type="Proteomes" id="UP001154114">
    <property type="component" value="Chromosome 28"/>
</dbReference>
<feature type="compositionally biased region" description="Low complexity" evidence="1">
    <location>
        <begin position="157"/>
        <end position="174"/>
    </location>
</feature>
<accession>A0A9N8Q2E4</accession>